<feature type="domain" description="Transposase Helix-turn-helix" evidence="4">
    <location>
        <begin position="49"/>
        <end position="88"/>
    </location>
</feature>
<evidence type="ECO:0000259" key="4">
    <source>
        <dbReference type="Pfam" id="PF13613"/>
    </source>
</evidence>
<gene>
    <name evidence="5" type="ORF">g.26320</name>
</gene>
<protein>
    <recommendedName>
        <fullName evidence="6">DDE Tnp4 domain-containing protein</fullName>
    </recommendedName>
</protein>
<dbReference type="PANTHER" id="PTHR23080:SF144">
    <property type="entry name" value="SPINDLE AND KINETOCHORE ASSOCIATED COMPLEX SUBUNIT 3"/>
    <property type="match status" value="1"/>
</dbReference>
<reference evidence="5" key="1">
    <citation type="submission" date="2018-04" db="EMBL/GenBank/DDBJ databases">
        <title>Transcriptome of Schizaphis graminum biotype I.</title>
        <authorList>
            <person name="Scully E.D."/>
            <person name="Geib S.M."/>
            <person name="Palmer N.A."/>
            <person name="Koch K."/>
            <person name="Bradshaw J."/>
            <person name="Heng-Moss T."/>
            <person name="Sarath G."/>
        </authorList>
    </citation>
    <scope>NUCLEOTIDE SEQUENCE</scope>
</reference>
<dbReference type="AlphaFoldDB" id="A0A2S2NJB0"/>
<sequence>MNDLKKMAYEVTLHNISSNPKAYIGLNEEWYKCNLIKLISSHIGLEERNIFITLMKIKLNDSFRRLGDMFGISESLVCRLFHNTLPRLSVFFKQFIYWPKEKLIKELLPIPFRYRYSSVQSIIDCLEIEVPKPSDPIKQALTWSDYKKCNTLKYLISSTPDGFINFISEGFNGRCTDVLIVEKSNFLNLVPENTSVMADRGFKCIDVLLNKINCVLIRPPSVSQKSKSTKDDVLETKRIASLRIHIERVIGRLREFETLKPHALINCQLLCNTDEIITIACGLINLQQPIIKQ</sequence>
<name>A0A2S2NJB0_SCHGA</name>
<evidence type="ECO:0008006" key="6">
    <source>
        <dbReference type="Google" id="ProtNLM"/>
    </source>
</evidence>
<organism evidence="5">
    <name type="scientific">Schizaphis graminum</name>
    <name type="common">Green bug aphid</name>
    <dbReference type="NCBI Taxonomy" id="13262"/>
    <lineage>
        <taxon>Eukaryota</taxon>
        <taxon>Metazoa</taxon>
        <taxon>Ecdysozoa</taxon>
        <taxon>Arthropoda</taxon>
        <taxon>Hexapoda</taxon>
        <taxon>Insecta</taxon>
        <taxon>Pterygota</taxon>
        <taxon>Neoptera</taxon>
        <taxon>Paraneoptera</taxon>
        <taxon>Hemiptera</taxon>
        <taxon>Sternorrhyncha</taxon>
        <taxon>Aphidomorpha</taxon>
        <taxon>Aphidoidea</taxon>
        <taxon>Aphididae</taxon>
        <taxon>Aphidini</taxon>
        <taxon>Schizaphis</taxon>
    </lineage>
</organism>
<dbReference type="Pfam" id="PF13613">
    <property type="entry name" value="HTH_Tnp_4"/>
    <property type="match status" value="1"/>
</dbReference>
<dbReference type="InterPro" id="IPR027805">
    <property type="entry name" value="Transposase_HTH_dom"/>
</dbReference>
<dbReference type="Pfam" id="PF13359">
    <property type="entry name" value="DDE_Tnp_4"/>
    <property type="match status" value="1"/>
</dbReference>
<evidence type="ECO:0000259" key="3">
    <source>
        <dbReference type="Pfam" id="PF13359"/>
    </source>
</evidence>
<evidence type="ECO:0000256" key="1">
    <source>
        <dbReference type="ARBA" id="ARBA00001968"/>
    </source>
</evidence>
<evidence type="ECO:0000256" key="2">
    <source>
        <dbReference type="ARBA" id="ARBA00022723"/>
    </source>
</evidence>
<comment type="cofactor">
    <cofactor evidence="1">
        <name>a divalent metal cation</name>
        <dbReference type="ChEBI" id="CHEBI:60240"/>
    </cofactor>
</comment>
<evidence type="ECO:0000313" key="5">
    <source>
        <dbReference type="EMBL" id="MBY17264.1"/>
    </source>
</evidence>
<dbReference type="EMBL" id="GGMR01004645">
    <property type="protein sequence ID" value="MBY17264.1"/>
    <property type="molecule type" value="Transcribed_RNA"/>
</dbReference>
<dbReference type="InterPro" id="IPR027806">
    <property type="entry name" value="HARBI1_dom"/>
</dbReference>
<dbReference type="GO" id="GO:0046872">
    <property type="term" value="F:metal ion binding"/>
    <property type="evidence" value="ECO:0007669"/>
    <property type="project" value="UniProtKB-KW"/>
</dbReference>
<dbReference type="PANTHER" id="PTHR23080">
    <property type="entry name" value="THAP DOMAIN PROTEIN"/>
    <property type="match status" value="1"/>
</dbReference>
<keyword evidence="2" id="KW-0479">Metal-binding</keyword>
<feature type="domain" description="DDE Tnp4" evidence="3">
    <location>
        <begin position="123"/>
        <end position="285"/>
    </location>
</feature>
<proteinExistence type="predicted"/>
<accession>A0A2S2NJB0</accession>